<protein>
    <submittedName>
        <fullName evidence="2">Uncharacterized protein</fullName>
    </submittedName>
</protein>
<evidence type="ECO:0000313" key="3">
    <source>
        <dbReference type="Proteomes" id="UP000774617"/>
    </source>
</evidence>
<reference evidence="2 3" key="1">
    <citation type="journal article" date="2021" name="Nat. Commun.">
        <title>Genetic determinants of endophytism in the Arabidopsis root mycobiome.</title>
        <authorList>
            <person name="Mesny F."/>
            <person name="Miyauchi S."/>
            <person name="Thiergart T."/>
            <person name="Pickel B."/>
            <person name="Atanasova L."/>
            <person name="Karlsson M."/>
            <person name="Huettel B."/>
            <person name="Barry K.W."/>
            <person name="Haridas S."/>
            <person name="Chen C."/>
            <person name="Bauer D."/>
            <person name="Andreopoulos W."/>
            <person name="Pangilinan J."/>
            <person name="LaButti K."/>
            <person name="Riley R."/>
            <person name="Lipzen A."/>
            <person name="Clum A."/>
            <person name="Drula E."/>
            <person name="Henrissat B."/>
            <person name="Kohler A."/>
            <person name="Grigoriev I.V."/>
            <person name="Martin F.M."/>
            <person name="Hacquard S."/>
        </authorList>
    </citation>
    <scope>NUCLEOTIDE SEQUENCE [LARGE SCALE GENOMIC DNA]</scope>
    <source>
        <strain evidence="2 3">MPI-SDFR-AT-0080</strain>
    </source>
</reference>
<dbReference type="Proteomes" id="UP000774617">
    <property type="component" value="Unassembled WGS sequence"/>
</dbReference>
<accession>A0ABQ8G1N8</accession>
<dbReference type="EMBL" id="JAGTJR010000027">
    <property type="protein sequence ID" value="KAH7042172.1"/>
    <property type="molecule type" value="Genomic_DNA"/>
</dbReference>
<proteinExistence type="predicted"/>
<organism evidence="2 3">
    <name type="scientific">Macrophomina phaseolina</name>
    <dbReference type="NCBI Taxonomy" id="35725"/>
    <lineage>
        <taxon>Eukaryota</taxon>
        <taxon>Fungi</taxon>
        <taxon>Dikarya</taxon>
        <taxon>Ascomycota</taxon>
        <taxon>Pezizomycotina</taxon>
        <taxon>Dothideomycetes</taxon>
        <taxon>Dothideomycetes incertae sedis</taxon>
        <taxon>Botryosphaeriales</taxon>
        <taxon>Botryosphaeriaceae</taxon>
        <taxon>Macrophomina</taxon>
    </lineage>
</organism>
<name>A0ABQ8G1N8_9PEZI</name>
<sequence>MRQQRHSGPRAAGLTVVEHVRSKANRMADATGRSQVEVFVDGVIMAESYLDLMVASVSQASRSGGERQAAHKDTLEAVVFRGSVKKQRLQRTSGLHLITMQKQKSAKLRHFIAHHTPLAIEEIRRSELTCWNCRCPLHSWRLEERRSSSIALERRRNPQTVPDRLAPLLRNEPAIHAPEAQRSRTRALPHPVGKFGRASAGVG</sequence>
<gene>
    <name evidence="2" type="ORF">B0J12DRAFT_214938</name>
</gene>
<keyword evidence="3" id="KW-1185">Reference proteome</keyword>
<comment type="caution">
    <text evidence="2">The sequence shown here is derived from an EMBL/GenBank/DDBJ whole genome shotgun (WGS) entry which is preliminary data.</text>
</comment>
<evidence type="ECO:0000256" key="1">
    <source>
        <dbReference type="SAM" id="MobiDB-lite"/>
    </source>
</evidence>
<feature type="region of interest" description="Disordered" evidence="1">
    <location>
        <begin position="175"/>
        <end position="203"/>
    </location>
</feature>
<evidence type="ECO:0000313" key="2">
    <source>
        <dbReference type="EMBL" id="KAH7042172.1"/>
    </source>
</evidence>